<protein>
    <submittedName>
        <fullName evidence="1">Uncharacterized protein</fullName>
    </submittedName>
</protein>
<dbReference type="RefSeq" id="WP_090112726.1">
    <property type="nucleotide sequence ID" value="NZ_FNAT01000004.1"/>
</dbReference>
<gene>
    <name evidence="1" type="ORF">SAMN04488567_2656</name>
</gene>
<evidence type="ECO:0000313" key="1">
    <source>
        <dbReference type="EMBL" id="SDE81547.1"/>
    </source>
</evidence>
<accession>A0A1G7G074</accession>
<reference evidence="2" key="1">
    <citation type="submission" date="2016-10" db="EMBL/GenBank/DDBJ databases">
        <authorList>
            <person name="Varghese N."/>
            <person name="Submissions S."/>
        </authorList>
    </citation>
    <scope>NUCLEOTIDE SEQUENCE [LARGE SCALE GENOMIC DNA]</scope>
    <source>
        <strain evidence="2">DSM 21424</strain>
    </source>
</reference>
<proteinExistence type="predicted"/>
<dbReference type="AlphaFoldDB" id="A0A1G7G074"/>
<sequence>MIAQDPLHTRLEEIAQKLDVAEHRLDDRAKWLHGNVLTKEELLARYKVVKRRLKRDIADLEARGHHVGPLEASLREWWLSLTLSTR</sequence>
<name>A0A1G7G074_9RHOB</name>
<evidence type="ECO:0000313" key="2">
    <source>
        <dbReference type="Proteomes" id="UP000198922"/>
    </source>
</evidence>
<dbReference type="Proteomes" id="UP000198922">
    <property type="component" value="Unassembled WGS sequence"/>
</dbReference>
<dbReference type="OrthoDB" id="7867935at2"/>
<dbReference type="EMBL" id="FNAT01000004">
    <property type="protein sequence ID" value="SDE81547.1"/>
    <property type="molecule type" value="Genomic_DNA"/>
</dbReference>
<organism evidence="1 2">
    <name type="scientific">Limimaricola pyoseonensis</name>
    <dbReference type="NCBI Taxonomy" id="521013"/>
    <lineage>
        <taxon>Bacteria</taxon>
        <taxon>Pseudomonadati</taxon>
        <taxon>Pseudomonadota</taxon>
        <taxon>Alphaproteobacteria</taxon>
        <taxon>Rhodobacterales</taxon>
        <taxon>Paracoccaceae</taxon>
        <taxon>Limimaricola</taxon>
    </lineage>
</organism>
<keyword evidence="2" id="KW-1185">Reference proteome</keyword>